<evidence type="ECO:0000256" key="1">
    <source>
        <dbReference type="ARBA" id="ARBA00023015"/>
    </source>
</evidence>
<dbReference type="CDD" id="cd07377">
    <property type="entry name" value="WHTH_GntR"/>
    <property type="match status" value="1"/>
</dbReference>
<proteinExistence type="predicted"/>
<dbReference type="SUPFAM" id="SSF53822">
    <property type="entry name" value="Periplasmic binding protein-like I"/>
    <property type="match status" value="1"/>
</dbReference>
<dbReference type="InterPro" id="IPR033532">
    <property type="entry name" value="AraR_ligand_bind_dom"/>
</dbReference>
<dbReference type="InterPro" id="IPR046335">
    <property type="entry name" value="LacI/GalR-like_sensor"/>
</dbReference>
<dbReference type="RefSeq" id="WP_028527386.1">
    <property type="nucleotide sequence ID" value="NZ_CABLBR010000001.1"/>
</dbReference>
<dbReference type="PANTHER" id="PTHR30146">
    <property type="entry name" value="LACI-RELATED TRANSCRIPTIONAL REPRESSOR"/>
    <property type="match status" value="1"/>
</dbReference>
<dbReference type="Gene3D" id="3.40.50.2300">
    <property type="match status" value="2"/>
</dbReference>
<keyword evidence="1" id="KW-0805">Transcription regulation</keyword>
<dbReference type="SMART" id="SM00345">
    <property type="entry name" value="HTH_GNTR"/>
    <property type="match status" value="1"/>
</dbReference>
<dbReference type="InterPro" id="IPR036388">
    <property type="entry name" value="WH-like_DNA-bd_sf"/>
</dbReference>
<dbReference type="PROSITE" id="PS50949">
    <property type="entry name" value="HTH_GNTR"/>
    <property type="match status" value="1"/>
</dbReference>
<feature type="domain" description="HTH gntR-type" evidence="4">
    <location>
        <begin position="1"/>
        <end position="69"/>
    </location>
</feature>
<accession>A0ABY5VES7</accession>
<dbReference type="Pfam" id="PF00392">
    <property type="entry name" value="GntR"/>
    <property type="match status" value="1"/>
</dbReference>
<dbReference type="Pfam" id="PF13377">
    <property type="entry name" value="Peripla_BP_3"/>
    <property type="match status" value="1"/>
</dbReference>
<protein>
    <submittedName>
        <fullName evidence="5">GntR family transcriptional regulator</fullName>
    </submittedName>
</protein>
<sequence length="357" mass="40182">MAKYLQVSEWILSNIAENNLKQGDNIPPELQLSQTLHVSRQTVRKAIEHLVSRGILTTIQGSGTYVAHPPKLRAAPVSSQNIAVITTYLDSYIFPQKISAIYDALARSGFLMNLLGTNNSAETEHYVLSSLLDKDFAGIILEPSRSTLPRIQPELYRQLKETFPIVLIDCNYSDISLPRIALDDREGGYLATKHLLEHGHRDIMHIGKLDDLQGIYRYQGYLRALQEYQIIPRETDVLWYTNETSPSMFLDVQEERVLACLENHSAVYCYNDLMASALLAFLTDHGIRVPDDLSVVGYDDSPLARQGMGLTTVVHPSVDIGLKTAENLVKLIHDPTFDANYTFTPKLVERDTVKDHT</sequence>
<name>A0ABY5VES7_9FIRM</name>
<dbReference type="Proteomes" id="UP001060164">
    <property type="component" value="Chromosome"/>
</dbReference>
<evidence type="ECO:0000256" key="3">
    <source>
        <dbReference type="ARBA" id="ARBA00023163"/>
    </source>
</evidence>
<evidence type="ECO:0000256" key="2">
    <source>
        <dbReference type="ARBA" id="ARBA00023125"/>
    </source>
</evidence>
<evidence type="ECO:0000313" key="6">
    <source>
        <dbReference type="Proteomes" id="UP001060164"/>
    </source>
</evidence>
<dbReference type="PANTHER" id="PTHR30146:SF150">
    <property type="entry name" value="ARABINOSE METABOLISM TRANSCRIPTIONAL REPRESSOR"/>
    <property type="match status" value="1"/>
</dbReference>
<dbReference type="EMBL" id="CP102290">
    <property type="protein sequence ID" value="UWP58862.1"/>
    <property type="molecule type" value="Genomic_DNA"/>
</dbReference>
<gene>
    <name evidence="5" type="ORF">NQ502_16030</name>
</gene>
<dbReference type="InterPro" id="IPR000524">
    <property type="entry name" value="Tscrpt_reg_HTH_GntR"/>
</dbReference>
<keyword evidence="6" id="KW-1185">Reference proteome</keyword>
<dbReference type="SUPFAM" id="SSF46785">
    <property type="entry name" value="Winged helix' DNA-binding domain"/>
    <property type="match status" value="1"/>
</dbReference>
<keyword evidence="3" id="KW-0804">Transcription</keyword>
<dbReference type="InterPro" id="IPR028082">
    <property type="entry name" value="Peripla_BP_I"/>
</dbReference>
<evidence type="ECO:0000259" key="4">
    <source>
        <dbReference type="PROSITE" id="PS50949"/>
    </source>
</evidence>
<dbReference type="InterPro" id="IPR036390">
    <property type="entry name" value="WH_DNA-bd_sf"/>
</dbReference>
<organism evidence="5 6">
    <name type="scientific">Ruminococcus gauvreauii</name>
    <dbReference type="NCBI Taxonomy" id="438033"/>
    <lineage>
        <taxon>Bacteria</taxon>
        <taxon>Bacillati</taxon>
        <taxon>Bacillota</taxon>
        <taxon>Clostridia</taxon>
        <taxon>Eubacteriales</taxon>
        <taxon>Oscillospiraceae</taxon>
        <taxon>Ruminococcus</taxon>
    </lineage>
</organism>
<dbReference type="PRINTS" id="PR00035">
    <property type="entry name" value="HTHGNTR"/>
</dbReference>
<dbReference type="CDD" id="cd01541">
    <property type="entry name" value="PBP1_AraR"/>
    <property type="match status" value="1"/>
</dbReference>
<evidence type="ECO:0000313" key="5">
    <source>
        <dbReference type="EMBL" id="UWP58862.1"/>
    </source>
</evidence>
<reference evidence="5" key="1">
    <citation type="journal article" date="2022" name="Cell">
        <title>Design, construction, and in vivo augmentation of a complex gut microbiome.</title>
        <authorList>
            <person name="Cheng A.G."/>
            <person name="Ho P.Y."/>
            <person name="Aranda-Diaz A."/>
            <person name="Jain S."/>
            <person name="Yu F.B."/>
            <person name="Meng X."/>
            <person name="Wang M."/>
            <person name="Iakiviak M."/>
            <person name="Nagashima K."/>
            <person name="Zhao A."/>
            <person name="Murugkar P."/>
            <person name="Patil A."/>
            <person name="Atabakhsh K."/>
            <person name="Weakley A."/>
            <person name="Yan J."/>
            <person name="Brumbaugh A.R."/>
            <person name="Higginbottom S."/>
            <person name="Dimas A."/>
            <person name="Shiver A.L."/>
            <person name="Deutschbauer A."/>
            <person name="Neff N."/>
            <person name="Sonnenburg J.L."/>
            <person name="Huang K.C."/>
            <person name="Fischbach M.A."/>
        </authorList>
    </citation>
    <scope>NUCLEOTIDE SEQUENCE</scope>
    <source>
        <strain evidence="5">DSM 19829</strain>
    </source>
</reference>
<keyword evidence="2" id="KW-0238">DNA-binding</keyword>
<dbReference type="Gene3D" id="1.10.10.10">
    <property type="entry name" value="Winged helix-like DNA-binding domain superfamily/Winged helix DNA-binding domain"/>
    <property type="match status" value="1"/>
</dbReference>